<comment type="subcellular location">
    <subcellularLocation>
        <location evidence="1">Nucleus</location>
    </subcellularLocation>
</comment>
<proteinExistence type="predicted"/>
<evidence type="ECO:0000256" key="2">
    <source>
        <dbReference type="ARBA" id="ARBA00022723"/>
    </source>
</evidence>
<dbReference type="OrthoDB" id="435881at2759"/>
<keyword evidence="5" id="KW-0804">Transcription</keyword>
<sequence length="463" mass="52553">MPPKVLGVGPSCNECRRRKIKCDRSIPCSYCVKTGIHCIYPESALETGGHEDLQDRIQGIELRLQSLEGGISEIKQLLQMSLARQHEQRDLVKASPTNHGATVSNDTTDIEMVPWSTEESMKPRHSQPAFLSTDPLPMLSSLHPSPTIVILIWQRFIDSIDSLLKLFHIPSLQRQIVNAIRALDRVEPYIECQMFAIYYCTVVDMPSDDCQYILGEKKGTLVSRYRAAVETALARVDLLNSPNIASLQAFVLYLSCAARDEQGPDAHTLIGVAIRNAIRLKLHHHGTTLGYLPFEAEMRRRLWWQICVIDVCMAVEHDTEPVILEKSFNTPFPSNVNDSMLDPDMKELPASLTGKSEMLFTLLRFEICYFARQIIFSEKFCRDNFYAILSATEKCEAVDAFRSRIEAQYLVHFNTITAFADRVVIAVRSVLDTLKRVPDGSSTHGIQLDLREVFRDIRHRESK</sequence>
<keyword evidence="6" id="KW-0539">Nucleus</keyword>
<gene>
    <name evidence="8" type="ORF">TSTA_064630</name>
</gene>
<dbReference type="PROSITE" id="PS50048">
    <property type="entry name" value="ZN2_CY6_FUNGAL_2"/>
    <property type="match status" value="1"/>
</dbReference>
<dbReference type="InParanoid" id="B8LT01"/>
<evidence type="ECO:0000256" key="4">
    <source>
        <dbReference type="ARBA" id="ARBA00023125"/>
    </source>
</evidence>
<reference evidence="9" key="1">
    <citation type="journal article" date="2015" name="Genome Announc.">
        <title>Genome sequence of the AIDS-associated pathogen Penicillium marneffei (ATCC18224) and its near taxonomic relative Talaromyces stipitatus (ATCC10500).</title>
        <authorList>
            <person name="Nierman W.C."/>
            <person name="Fedorova-Abrams N.D."/>
            <person name="Andrianopoulos A."/>
        </authorList>
    </citation>
    <scope>NUCLEOTIDE SEQUENCE [LARGE SCALE GENOMIC DNA]</scope>
    <source>
        <strain evidence="9">ATCC 10500 / CBS 375.48 / QM 6759 / NRRL 1006</strain>
    </source>
</reference>
<dbReference type="GO" id="GO:0008270">
    <property type="term" value="F:zinc ion binding"/>
    <property type="evidence" value="ECO:0007669"/>
    <property type="project" value="InterPro"/>
</dbReference>
<protein>
    <submittedName>
        <fullName evidence="8">Fungal specific transcription factor, putative</fullName>
    </submittedName>
</protein>
<organism evidence="8 9">
    <name type="scientific">Talaromyces stipitatus (strain ATCC 10500 / CBS 375.48 / QM 6759 / NRRL 1006)</name>
    <name type="common">Penicillium stipitatum</name>
    <dbReference type="NCBI Taxonomy" id="441959"/>
    <lineage>
        <taxon>Eukaryota</taxon>
        <taxon>Fungi</taxon>
        <taxon>Dikarya</taxon>
        <taxon>Ascomycota</taxon>
        <taxon>Pezizomycotina</taxon>
        <taxon>Eurotiomycetes</taxon>
        <taxon>Eurotiomycetidae</taxon>
        <taxon>Eurotiales</taxon>
        <taxon>Trichocomaceae</taxon>
        <taxon>Talaromyces</taxon>
        <taxon>Talaromyces sect. Talaromyces</taxon>
    </lineage>
</organism>
<dbReference type="VEuPathDB" id="FungiDB:TSTA_064630"/>
<dbReference type="HOGENOM" id="CLU_004083_7_2_1"/>
<dbReference type="Pfam" id="PF04082">
    <property type="entry name" value="Fungal_trans"/>
    <property type="match status" value="1"/>
</dbReference>
<accession>B8LT01</accession>
<dbReference type="Pfam" id="PF00172">
    <property type="entry name" value="Zn_clus"/>
    <property type="match status" value="1"/>
</dbReference>
<name>B8LT01_TALSN</name>
<keyword evidence="9" id="KW-1185">Reference proteome</keyword>
<dbReference type="STRING" id="441959.B8LT01"/>
<dbReference type="SMART" id="SM00906">
    <property type="entry name" value="Fungal_trans"/>
    <property type="match status" value="1"/>
</dbReference>
<dbReference type="InterPro" id="IPR001138">
    <property type="entry name" value="Zn2Cys6_DnaBD"/>
</dbReference>
<dbReference type="GO" id="GO:0000981">
    <property type="term" value="F:DNA-binding transcription factor activity, RNA polymerase II-specific"/>
    <property type="evidence" value="ECO:0007669"/>
    <property type="project" value="InterPro"/>
</dbReference>
<dbReference type="AlphaFoldDB" id="B8LT01"/>
<dbReference type="Gene3D" id="4.10.240.10">
    <property type="entry name" value="Zn(2)-C6 fungal-type DNA-binding domain"/>
    <property type="match status" value="1"/>
</dbReference>
<evidence type="ECO:0000259" key="7">
    <source>
        <dbReference type="PROSITE" id="PS50048"/>
    </source>
</evidence>
<keyword evidence="4" id="KW-0238">DNA-binding</keyword>
<dbReference type="InterPro" id="IPR007219">
    <property type="entry name" value="XnlR_reg_dom"/>
</dbReference>
<dbReference type="CDD" id="cd12148">
    <property type="entry name" value="fungal_TF_MHR"/>
    <property type="match status" value="1"/>
</dbReference>
<dbReference type="Proteomes" id="UP000001745">
    <property type="component" value="Unassembled WGS sequence"/>
</dbReference>
<dbReference type="CDD" id="cd00067">
    <property type="entry name" value="GAL4"/>
    <property type="match status" value="1"/>
</dbReference>
<evidence type="ECO:0000313" key="9">
    <source>
        <dbReference type="Proteomes" id="UP000001745"/>
    </source>
</evidence>
<dbReference type="InterPro" id="IPR050613">
    <property type="entry name" value="Sec_Metabolite_Reg"/>
</dbReference>
<evidence type="ECO:0000313" key="8">
    <source>
        <dbReference type="EMBL" id="EED22997.1"/>
    </source>
</evidence>
<dbReference type="PROSITE" id="PS00463">
    <property type="entry name" value="ZN2_CY6_FUNGAL_1"/>
    <property type="match status" value="1"/>
</dbReference>
<dbReference type="GO" id="GO:0003677">
    <property type="term" value="F:DNA binding"/>
    <property type="evidence" value="ECO:0007669"/>
    <property type="project" value="UniProtKB-KW"/>
</dbReference>
<dbReference type="SMART" id="SM00066">
    <property type="entry name" value="GAL4"/>
    <property type="match status" value="1"/>
</dbReference>
<evidence type="ECO:0000256" key="6">
    <source>
        <dbReference type="ARBA" id="ARBA00023242"/>
    </source>
</evidence>
<dbReference type="InterPro" id="IPR036864">
    <property type="entry name" value="Zn2-C6_fun-type_DNA-bd_sf"/>
</dbReference>
<feature type="domain" description="Zn(2)-C6 fungal-type" evidence="7">
    <location>
        <begin position="11"/>
        <end position="40"/>
    </location>
</feature>
<keyword evidence="2" id="KW-0479">Metal-binding</keyword>
<dbReference type="RefSeq" id="XP_002340384.1">
    <property type="nucleotide sequence ID" value="XM_002340343.1"/>
</dbReference>
<evidence type="ECO:0000256" key="3">
    <source>
        <dbReference type="ARBA" id="ARBA00023015"/>
    </source>
</evidence>
<keyword evidence="3" id="KW-0805">Transcription regulation</keyword>
<dbReference type="EMBL" id="EQ962652">
    <property type="protein sequence ID" value="EED22997.1"/>
    <property type="molecule type" value="Genomic_DNA"/>
</dbReference>
<dbReference type="OMA" id="LWQWYLD"/>
<dbReference type="GeneID" id="8100190"/>
<dbReference type="GO" id="GO:0005634">
    <property type="term" value="C:nucleus"/>
    <property type="evidence" value="ECO:0007669"/>
    <property type="project" value="UniProtKB-SubCell"/>
</dbReference>
<dbReference type="PANTHER" id="PTHR31001:SF91">
    <property type="entry name" value="ZN(II)2CYS6 TRANSCRIPTION FACTOR (EUROFUNG)"/>
    <property type="match status" value="1"/>
</dbReference>
<dbReference type="GO" id="GO:0006351">
    <property type="term" value="P:DNA-templated transcription"/>
    <property type="evidence" value="ECO:0007669"/>
    <property type="project" value="InterPro"/>
</dbReference>
<dbReference type="PhylomeDB" id="B8LT01"/>
<evidence type="ECO:0000256" key="1">
    <source>
        <dbReference type="ARBA" id="ARBA00004123"/>
    </source>
</evidence>
<dbReference type="SUPFAM" id="SSF57701">
    <property type="entry name" value="Zn2/Cys6 DNA-binding domain"/>
    <property type="match status" value="1"/>
</dbReference>
<dbReference type="PANTHER" id="PTHR31001">
    <property type="entry name" value="UNCHARACTERIZED TRANSCRIPTIONAL REGULATORY PROTEIN"/>
    <property type="match status" value="1"/>
</dbReference>
<evidence type="ECO:0000256" key="5">
    <source>
        <dbReference type="ARBA" id="ARBA00023163"/>
    </source>
</evidence>